<dbReference type="OrthoDB" id="189346at2759"/>
<dbReference type="Proteomes" id="UP000198341">
    <property type="component" value="Chromosome 14"/>
</dbReference>
<evidence type="ECO:0000313" key="1">
    <source>
        <dbReference type="EMBL" id="CCO19715.1"/>
    </source>
</evidence>
<gene>
    <name evidence="1" type="ordered locus">Bathy14g00420</name>
</gene>
<sequence length="84" mass="8931">MIKFWARGSSCAWLGLAYAVGEMPTAAAAKLCAIVSAGCALLYPFNAKFNLTGDVGNTVKYPMHYVPEVLMSVLTISGIVVNMN</sequence>
<evidence type="ECO:0000313" key="2">
    <source>
        <dbReference type="Proteomes" id="UP000198341"/>
    </source>
</evidence>
<keyword evidence="2" id="KW-1185">Reference proteome</keyword>
<dbReference type="KEGG" id="bpg:Bathy14g00420"/>
<dbReference type="AlphaFoldDB" id="K8F4G1"/>
<dbReference type="EMBL" id="FO082265">
    <property type="protein sequence ID" value="CCO19715.1"/>
    <property type="molecule type" value="Genomic_DNA"/>
</dbReference>
<organism evidence="1 2">
    <name type="scientific">Bathycoccus prasinos</name>
    <dbReference type="NCBI Taxonomy" id="41875"/>
    <lineage>
        <taxon>Eukaryota</taxon>
        <taxon>Viridiplantae</taxon>
        <taxon>Chlorophyta</taxon>
        <taxon>Mamiellophyceae</taxon>
        <taxon>Mamiellales</taxon>
        <taxon>Bathycoccaceae</taxon>
        <taxon>Bathycoccus</taxon>
    </lineage>
</organism>
<proteinExistence type="predicted"/>
<accession>K8F4G1</accession>
<dbReference type="RefSeq" id="XP_007509258.1">
    <property type="nucleotide sequence ID" value="XM_007509196.1"/>
</dbReference>
<protein>
    <submittedName>
        <fullName evidence="1">Uncharacterized protein</fullName>
    </submittedName>
</protein>
<dbReference type="GeneID" id="19011725"/>
<name>K8F4G1_9CHLO</name>
<reference evidence="1 2" key="1">
    <citation type="submission" date="2011-10" db="EMBL/GenBank/DDBJ databases">
        <authorList>
            <person name="Genoscope - CEA"/>
        </authorList>
    </citation>
    <scope>NUCLEOTIDE SEQUENCE [LARGE SCALE GENOMIC DNA]</scope>
    <source>
        <strain evidence="1 2">RCC 1105</strain>
    </source>
</reference>